<reference evidence="2 3" key="1">
    <citation type="submission" date="2014-03" db="EMBL/GenBank/DDBJ databases">
        <title>Bradyrhizobium valentinum sp. nov., isolated from effective nodules of Lupinus mariae-josephae, a lupine endemic of basic-lime soils in Eastern Spain.</title>
        <authorList>
            <person name="Duran D."/>
            <person name="Rey L."/>
            <person name="Navarro A."/>
            <person name="Busquets A."/>
            <person name="Imperial J."/>
            <person name="Ruiz-Argueso T."/>
        </authorList>
    </citation>
    <scope>NUCLEOTIDE SEQUENCE [LARGE SCALE GENOMIC DNA]</scope>
    <source>
        <strain evidence="2 3">PAC68</strain>
    </source>
</reference>
<dbReference type="STRING" id="280332.CQ12_34950"/>
<dbReference type="Proteomes" id="UP000050863">
    <property type="component" value="Unassembled WGS sequence"/>
</dbReference>
<evidence type="ECO:0008006" key="4">
    <source>
        <dbReference type="Google" id="ProtNLM"/>
    </source>
</evidence>
<feature type="compositionally biased region" description="Pro residues" evidence="1">
    <location>
        <begin position="104"/>
        <end position="113"/>
    </location>
</feature>
<name>A0A0R3LX77_9BRAD</name>
<feature type="compositionally biased region" description="Basic and acidic residues" evidence="1">
    <location>
        <begin position="91"/>
        <end position="102"/>
    </location>
</feature>
<evidence type="ECO:0000313" key="3">
    <source>
        <dbReference type="Proteomes" id="UP000050863"/>
    </source>
</evidence>
<keyword evidence="3" id="KW-1185">Reference proteome</keyword>
<accession>A0A0R3LX77</accession>
<evidence type="ECO:0000313" key="2">
    <source>
        <dbReference type="EMBL" id="KRR12600.1"/>
    </source>
</evidence>
<dbReference type="EMBL" id="LLXZ01000033">
    <property type="protein sequence ID" value="KRR12600.1"/>
    <property type="molecule type" value="Genomic_DNA"/>
</dbReference>
<comment type="caution">
    <text evidence="2">The sequence shown here is derived from an EMBL/GenBank/DDBJ whole genome shotgun (WGS) entry which is preliminary data.</text>
</comment>
<protein>
    <recommendedName>
        <fullName evidence="4">Serine acetyltransferase</fullName>
    </recommendedName>
</protein>
<proteinExistence type="predicted"/>
<sequence length="113" mass="12057">MVVGACAKILGPITVGGDARIGAPIQLSSRALPTSPWFASRRARAVAAEPSLLYRPFRPRPSSDVVSGDAIAVLLDRVEFLEARLGHTQRRLREAGLPRDDQPIPGPEQGPPA</sequence>
<organism evidence="2 3">
    <name type="scientific">Bradyrhizobium jicamae</name>
    <dbReference type="NCBI Taxonomy" id="280332"/>
    <lineage>
        <taxon>Bacteria</taxon>
        <taxon>Pseudomonadati</taxon>
        <taxon>Pseudomonadota</taxon>
        <taxon>Alphaproteobacteria</taxon>
        <taxon>Hyphomicrobiales</taxon>
        <taxon>Nitrobacteraceae</taxon>
        <taxon>Bradyrhizobium</taxon>
    </lineage>
</organism>
<feature type="region of interest" description="Disordered" evidence="1">
    <location>
        <begin position="91"/>
        <end position="113"/>
    </location>
</feature>
<gene>
    <name evidence="2" type="ORF">CQ12_34950</name>
</gene>
<evidence type="ECO:0000256" key="1">
    <source>
        <dbReference type="SAM" id="MobiDB-lite"/>
    </source>
</evidence>
<dbReference type="AlphaFoldDB" id="A0A0R3LX77"/>